<reference evidence="1 2" key="1">
    <citation type="submission" date="2019-07" db="EMBL/GenBank/DDBJ databases">
        <title>Whole genome shotgun sequence of Cellulomonas aerilata NBRC 106308.</title>
        <authorList>
            <person name="Hosoyama A."/>
            <person name="Uohara A."/>
            <person name="Ohji S."/>
            <person name="Ichikawa N."/>
        </authorList>
    </citation>
    <scope>NUCLEOTIDE SEQUENCE [LARGE SCALE GENOMIC DNA]</scope>
    <source>
        <strain evidence="1 2">NBRC 106308</strain>
    </source>
</reference>
<dbReference type="Proteomes" id="UP000321181">
    <property type="component" value="Unassembled WGS sequence"/>
</dbReference>
<sequence>MTTYHARLNSPLGRRSLEDFEAEVDSLPGEFTRGPAGDVQGQTATVLVTFAAADEAEAERIVGLMATGLSSATAHLVQTTE</sequence>
<protein>
    <submittedName>
        <fullName evidence="1">Uncharacterized protein</fullName>
    </submittedName>
</protein>
<name>A0A512DBJ6_9CELL</name>
<evidence type="ECO:0000313" key="1">
    <source>
        <dbReference type="EMBL" id="GEO33767.1"/>
    </source>
</evidence>
<gene>
    <name evidence="1" type="ORF">CAE01nite_14920</name>
</gene>
<proteinExistence type="predicted"/>
<accession>A0A512DBJ6</accession>
<comment type="caution">
    <text evidence="1">The sequence shown here is derived from an EMBL/GenBank/DDBJ whole genome shotgun (WGS) entry which is preliminary data.</text>
</comment>
<keyword evidence="2" id="KW-1185">Reference proteome</keyword>
<dbReference type="RefSeq" id="WP_146902261.1">
    <property type="nucleotide sequence ID" value="NZ_BAAARM010000002.1"/>
</dbReference>
<organism evidence="1 2">
    <name type="scientific">Cellulomonas aerilata</name>
    <dbReference type="NCBI Taxonomy" id="515326"/>
    <lineage>
        <taxon>Bacteria</taxon>
        <taxon>Bacillati</taxon>
        <taxon>Actinomycetota</taxon>
        <taxon>Actinomycetes</taxon>
        <taxon>Micrococcales</taxon>
        <taxon>Cellulomonadaceae</taxon>
        <taxon>Cellulomonas</taxon>
    </lineage>
</organism>
<dbReference type="AlphaFoldDB" id="A0A512DBJ6"/>
<evidence type="ECO:0000313" key="2">
    <source>
        <dbReference type="Proteomes" id="UP000321181"/>
    </source>
</evidence>
<dbReference type="EMBL" id="BJYY01000012">
    <property type="protein sequence ID" value="GEO33767.1"/>
    <property type="molecule type" value="Genomic_DNA"/>
</dbReference>